<sequence length="279" mass="30017">MESDNWIVQNLNSALETWNDKLGEIWTLLTQNPETFKGGEIWSVMTNINGALKAIGYALLVLFFAVGIVKTCGSFTDMKKPEHAAKAFIRFALAQGAVMYGMELMNAIFSIVQGVISKIMGNGSINGGVSRLPAEIVGKIESVGMLESIPLWIVTLLGSLLITVMSFIMILSVYGRMFKLYMYTAIAPIPISTFAGEPTQSVGKNFIRSYAGVCLEGAIIALACIIFAVFAASPPAVGDTGLSAVTIVWNYIGELIFNLLVLVGAVKASDRIVKEIMGL</sequence>
<evidence type="ECO:0008006" key="4">
    <source>
        <dbReference type="Google" id="ProtNLM"/>
    </source>
</evidence>
<keyword evidence="1" id="KW-0812">Transmembrane</keyword>
<name>A0A1M6WB62_9FIRM</name>
<evidence type="ECO:0000256" key="1">
    <source>
        <dbReference type="SAM" id="Phobius"/>
    </source>
</evidence>
<dbReference type="Proteomes" id="UP000184301">
    <property type="component" value="Unassembled WGS sequence"/>
</dbReference>
<reference evidence="2 3" key="1">
    <citation type="submission" date="2016-11" db="EMBL/GenBank/DDBJ databases">
        <authorList>
            <person name="Jaros S."/>
            <person name="Januszkiewicz K."/>
            <person name="Wedrychowicz H."/>
        </authorList>
    </citation>
    <scope>NUCLEOTIDE SEQUENCE [LARGE SCALE GENOMIC DNA]</scope>
    <source>
        <strain evidence="2 3">DSM 15480</strain>
    </source>
</reference>
<dbReference type="Pfam" id="PF19478">
    <property type="entry name" value="TrbL_2"/>
    <property type="match status" value="1"/>
</dbReference>
<evidence type="ECO:0000313" key="3">
    <source>
        <dbReference type="Proteomes" id="UP000184301"/>
    </source>
</evidence>
<feature type="transmembrane region" description="Helical" evidence="1">
    <location>
        <begin position="149"/>
        <end position="174"/>
    </location>
</feature>
<dbReference type="RefSeq" id="WP_200803600.1">
    <property type="nucleotide sequence ID" value="NZ_FQZY01000107.1"/>
</dbReference>
<organism evidence="2 3">
    <name type="scientific">Hespellia stercorisuis DSM 15480</name>
    <dbReference type="NCBI Taxonomy" id="1121950"/>
    <lineage>
        <taxon>Bacteria</taxon>
        <taxon>Bacillati</taxon>
        <taxon>Bacillota</taxon>
        <taxon>Clostridia</taxon>
        <taxon>Lachnospirales</taxon>
        <taxon>Lachnospiraceae</taxon>
        <taxon>Hespellia</taxon>
    </lineage>
</organism>
<keyword evidence="1" id="KW-0472">Membrane</keyword>
<protein>
    <recommendedName>
        <fullName evidence="4">TrbL/VirB6 plasmid conjugal transfer protein</fullName>
    </recommendedName>
</protein>
<evidence type="ECO:0000313" key="2">
    <source>
        <dbReference type="EMBL" id="SHK90971.1"/>
    </source>
</evidence>
<feature type="transmembrane region" description="Helical" evidence="1">
    <location>
        <begin position="87"/>
        <end position="112"/>
    </location>
</feature>
<proteinExistence type="predicted"/>
<gene>
    <name evidence="2" type="ORF">SAMN02745243_03975</name>
</gene>
<keyword evidence="1" id="KW-1133">Transmembrane helix</keyword>
<feature type="transmembrane region" description="Helical" evidence="1">
    <location>
        <begin position="54"/>
        <end position="75"/>
    </location>
</feature>
<keyword evidence="3" id="KW-1185">Reference proteome</keyword>
<dbReference type="EMBL" id="FQZY01000107">
    <property type="protein sequence ID" value="SHK90971.1"/>
    <property type="molecule type" value="Genomic_DNA"/>
</dbReference>
<feature type="transmembrane region" description="Helical" evidence="1">
    <location>
        <begin position="244"/>
        <end position="266"/>
    </location>
</feature>
<dbReference type="STRING" id="1121950.SAMN02745243_03975"/>
<accession>A0A1M6WB62</accession>
<dbReference type="AlphaFoldDB" id="A0A1M6WB62"/>
<dbReference type="InterPro" id="IPR045798">
    <property type="entry name" value="TrbL_Firmicutes"/>
</dbReference>
<feature type="transmembrane region" description="Helical" evidence="1">
    <location>
        <begin position="210"/>
        <end position="232"/>
    </location>
</feature>